<evidence type="ECO:0000256" key="4">
    <source>
        <dbReference type="ARBA" id="ARBA00022475"/>
    </source>
</evidence>
<feature type="transmembrane region" description="Helical" evidence="9">
    <location>
        <begin position="261"/>
        <end position="281"/>
    </location>
</feature>
<accession>A0ABU2B2M4</accession>
<keyword evidence="6 9" id="KW-1133">Transmembrane helix</keyword>
<evidence type="ECO:0000313" key="11">
    <source>
        <dbReference type="Proteomes" id="UP001183794"/>
    </source>
</evidence>
<comment type="similarity">
    <text evidence="2">Belongs to the BCCT transporter (TC 2.A.15) family.</text>
</comment>
<dbReference type="RefSeq" id="WP_310174514.1">
    <property type="nucleotide sequence ID" value="NZ_BAABHE010000002.1"/>
</dbReference>
<feature type="transmembrane region" description="Helical" evidence="9">
    <location>
        <begin position="209"/>
        <end position="231"/>
    </location>
</feature>
<feature type="transmembrane region" description="Helical" evidence="9">
    <location>
        <begin position="301"/>
        <end position="321"/>
    </location>
</feature>
<feature type="transmembrane region" description="Helical" evidence="9">
    <location>
        <begin position="119"/>
        <end position="138"/>
    </location>
</feature>
<evidence type="ECO:0000256" key="1">
    <source>
        <dbReference type="ARBA" id="ARBA00004651"/>
    </source>
</evidence>
<feature type="transmembrane region" description="Helical" evidence="9">
    <location>
        <begin position="515"/>
        <end position="535"/>
    </location>
</feature>
<feature type="region of interest" description="Disordered" evidence="8">
    <location>
        <begin position="1"/>
        <end position="36"/>
    </location>
</feature>
<keyword evidence="3" id="KW-0813">Transport</keyword>
<feature type="transmembrane region" description="Helical" evidence="9">
    <location>
        <begin position="81"/>
        <end position="99"/>
    </location>
</feature>
<dbReference type="NCBIfam" id="TIGR00842">
    <property type="entry name" value="bcct"/>
    <property type="match status" value="1"/>
</dbReference>
<comment type="subcellular location">
    <subcellularLocation>
        <location evidence="1">Cell membrane</location>
        <topology evidence="1">Multi-pass membrane protein</topology>
    </subcellularLocation>
</comment>
<keyword evidence="7 9" id="KW-0472">Membrane</keyword>
<feature type="transmembrane region" description="Helical" evidence="9">
    <location>
        <begin position="420"/>
        <end position="438"/>
    </location>
</feature>
<feature type="region of interest" description="Disordered" evidence="8">
    <location>
        <begin position="596"/>
        <end position="670"/>
    </location>
</feature>
<evidence type="ECO:0000256" key="5">
    <source>
        <dbReference type="ARBA" id="ARBA00022692"/>
    </source>
</evidence>
<comment type="caution">
    <text evidence="10">The sequence shown here is derived from an EMBL/GenBank/DDBJ whole genome shotgun (WGS) entry which is preliminary data.</text>
</comment>
<feature type="transmembrane region" description="Helical" evidence="9">
    <location>
        <begin position="391"/>
        <end position="408"/>
    </location>
</feature>
<evidence type="ECO:0000256" key="7">
    <source>
        <dbReference type="ARBA" id="ARBA00023136"/>
    </source>
</evidence>
<name>A0ABU2B2M4_9MICC</name>
<dbReference type="Pfam" id="PF02028">
    <property type="entry name" value="BCCT"/>
    <property type="match status" value="1"/>
</dbReference>
<dbReference type="InterPro" id="IPR000060">
    <property type="entry name" value="BCCT_transptr"/>
</dbReference>
<dbReference type="PANTHER" id="PTHR30047:SF7">
    <property type="entry name" value="HIGH-AFFINITY CHOLINE TRANSPORT PROTEIN"/>
    <property type="match status" value="1"/>
</dbReference>
<feature type="compositionally biased region" description="Basic and acidic residues" evidence="8">
    <location>
        <begin position="656"/>
        <end position="670"/>
    </location>
</feature>
<sequence>MSDKAQEEETTGTDNPGGVEEPAIKTDPEIDEQVDELQAQDRSDVLPWDMQIRNLDSDDATTMKLLRQGVTLKRGLISPRVFYPAIIVLLLAAGITIFFPDASGEALLGAQSWIVDTLGWYYILIMFGFIIFCLFVALSKYGRIKLGAPDDEPEFSTGAWFSMLFATGMGIGLIFYGVGEPLTYATVDPKPGWEGSPEELAQMGMAQTFLHWGLHPWAVYGVLGLGVAYTIHRRGRPVSIRWVFEPLIGAKRVRGWLGDTIDVLAIFGTMAGVATSLGLGVQQIATGLEHLNFVQDYDVTLLIILIIIITFIATASVVSGIGRGMKWLSSINLSLAGVLTVSALLLGPTLFLAENFIESVGVWLANFFEMSFDIGAYAGEEGGAWYSTWTLFYWGWWIAWAPFVGIFIARVSRGRTIRQFIIGVMLVPTLVGMIWFGVMGGSGIYRQLFGEADLVTNGEVSPEGSLFTVLGDLPLGTVFSIIGIILVVLFFITSSDSGSLVMNMLTAGGHPNPPAWSRVLFAFLEGAIAIGLLLAGGLEALQAASLATALPFSIIMVFMALAVYRGLRLDDARATQAQLERRMDLFTEHVGEHYHLDETTEVPARDGPDGDPIDYRLSRTTGPRLTGRGSSTRMRMRDLRRVNEERSTSEQQRQQPRQDPDGRSRGQTDE</sequence>
<feature type="transmembrane region" description="Helical" evidence="9">
    <location>
        <begin position="333"/>
        <end position="353"/>
    </location>
</feature>
<evidence type="ECO:0000256" key="8">
    <source>
        <dbReference type="SAM" id="MobiDB-lite"/>
    </source>
</evidence>
<feature type="transmembrane region" description="Helical" evidence="9">
    <location>
        <begin position="473"/>
        <end position="494"/>
    </location>
</feature>
<keyword evidence="4" id="KW-1003">Cell membrane</keyword>
<feature type="compositionally biased region" description="Polar residues" evidence="8">
    <location>
        <begin position="618"/>
        <end position="633"/>
    </location>
</feature>
<evidence type="ECO:0000256" key="3">
    <source>
        <dbReference type="ARBA" id="ARBA00022448"/>
    </source>
</evidence>
<keyword evidence="11" id="KW-1185">Reference proteome</keyword>
<keyword evidence="5 9" id="KW-0812">Transmembrane</keyword>
<dbReference type="EMBL" id="JAVDYJ010000001">
    <property type="protein sequence ID" value="MDR7347855.1"/>
    <property type="molecule type" value="Genomic_DNA"/>
</dbReference>
<reference evidence="10 11" key="1">
    <citation type="submission" date="2023-07" db="EMBL/GenBank/DDBJ databases">
        <title>Sequencing the genomes of 1000 actinobacteria strains.</title>
        <authorList>
            <person name="Klenk H.-P."/>
        </authorList>
    </citation>
    <scope>NUCLEOTIDE SEQUENCE [LARGE SCALE GENOMIC DNA]</scope>
    <source>
        <strain evidence="10 11">DSM 22966</strain>
    </source>
</reference>
<evidence type="ECO:0000313" key="10">
    <source>
        <dbReference type="EMBL" id="MDR7347855.1"/>
    </source>
</evidence>
<dbReference type="Proteomes" id="UP001183794">
    <property type="component" value="Unassembled WGS sequence"/>
</dbReference>
<feature type="compositionally biased region" description="Basic and acidic residues" evidence="8">
    <location>
        <begin position="635"/>
        <end position="648"/>
    </location>
</feature>
<feature type="transmembrane region" description="Helical" evidence="9">
    <location>
        <begin position="541"/>
        <end position="564"/>
    </location>
</feature>
<proteinExistence type="inferred from homology"/>
<feature type="transmembrane region" description="Helical" evidence="9">
    <location>
        <begin position="159"/>
        <end position="178"/>
    </location>
</feature>
<feature type="compositionally biased region" description="Basic and acidic residues" evidence="8">
    <location>
        <begin position="596"/>
        <end position="617"/>
    </location>
</feature>
<evidence type="ECO:0000256" key="6">
    <source>
        <dbReference type="ARBA" id="ARBA00022989"/>
    </source>
</evidence>
<gene>
    <name evidence="10" type="ORF">J2S62_002112</name>
</gene>
<organism evidence="10 11">
    <name type="scientific">Enteractinococcus fodinae</name>
    <dbReference type="NCBI Taxonomy" id="684663"/>
    <lineage>
        <taxon>Bacteria</taxon>
        <taxon>Bacillati</taxon>
        <taxon>Actinomycetota</taxon>
        <taxon>Actinomycetes</taxon>
        <taxon>Micrococcales</taxon>
        <taxon>Micrococcaceae</taxon>
    </lineage>
</organism>
<dbReference type="PANTHER" id="PTHR30047">
    <property type="entry name" value="HIGH-AFFINITY CHOLINE TRANSPORT PROTEIN-RELATED"/>
    <property type="match status" value="1"/>
</dbReference>
<evidence type="ECO:0000256" key="2">
    <source>
        <dbReference type="ARBA" id="ARBA00005658"/>
    </source>
</evidence>
<protein>
    <submittedName>
        <fullName evidence="10">Choline/glycine/proline betaine transport protein</fullName>
    </submittedName>
</protein>
<evidence type="ECO:0000256" key="9">
    <source>
        <dbReference type="SAM" id="Phobius"/>
    </source>
</evidence>